<dbReference type="SUPFAM" id="SSF48445">
    <property type="entry name" value="14-3-3 protein"/>
    <property type="match status" value="1"/>
</dbReference>
<keyword evidence="2" id="KW-0472">Membrane</keyword>
<evidence type="ECO:0000256" key="2">
    <source>
        <dbReference type="SAM" id="Phobius"/>
    </source>
</evidence>
<dbReference type="InterPro" id="IPR000308">
    <property type="entry name" value="14-3-3"/>
</dbReference>
<dbReference type="InterPro" id="IPR023409">
    <property type="entry name" value="14-3-3_CS"/>
</dbReference>
<dbReference type="PROSITE" id="PS00796">
    <property type="entry name" value="1433_1"/>
    <property type="match status" value="1"/>
</dbReference>
<keyword evidence="4" id="KW-1185">Reference proteome</keyword>
<sequence>MKIKEAKTQVWALEMKRDEKEVKSPLEVCNHSSIAGCFKHGALRGICHGSKIKTHTWQDMSGLASHFTIFSFLLYQTLRKKVFSQHFFPFFLSQSHHFLPSLLGSTFLGSTPGSELSVEERNLLSVAYKNVIGSLRAAWRIVSSIEQKEESRKNEEHVVLVKDYRSKVESELSDVCASILQLLDSNLIPSASASESKVFYLKMKGDYHRYLAEFKVGDERKAAAEDTMLAYRAAQVFVARFFFLLFLVLVRPCG</sequence>
<dbReference type="Proteomes" id="UP001652600">
    <property type="component" value="Chromosome 10"/>
</dbReference>
<protein>
    <submittedName>
        <fullName evidence="5">14-3-3-like protein GF14 kappa</fullName>
    </submittedName>
</protein>
<dbReference type="RefSeq" id="XP_050946531.1">
    <property type="nucleotide sequence ID" value="XM_051090574.1"/>
</dbReference>
<gene>
    <name evidence="5" type="primary">LOC127151156</name>
</gene>
<comment type="similarity">
    <text evidence="1">Belongs to the 14-3-3 family.</text>
</comment>
<dbReference type="InterPro" id="IPR023410">
    <property type="entry name" value="14-3-3_domain"/>
</dbReference>
<dbReference type="SMART" id="SM00101">
    <property type="entry name" value="14_3_3"/>
    <property type="match status" value="1"/>
</dbReference>
<evidence type="ECO:0000313" key="4">
    <source>
        <dbReference type="Proteomes" id="UP001652600"/>
    </source>
</evidence>
<organism evidence="4 5">
    <name type="scientific">Cucumis melo</name>
    <name type="common">Muskmelon</name>
    <dbReference type="NCBI Taxonomy" id="3656"/>
    <lineage>
        <taxon>Eukaryota</taxon>
        <taxon>Viridiplantae</taxon>
        <taxon>Streptophyta</taxon>
        <taxon>Embryophyta</taxon>
        <taxon>Tracheophyta</taxon>
        <taxon>Spermatophyta</taxon>
        <taxon>Magnoliopsida</taxon>
        <taxon>eudicotyledons</taxon>
        <taxon>Gunneridae</taxon>
        <taxon>Pentapetalae</taxon>
        <taxon>rosids</taxon>
        <taxon>fabids</taxon>
        <taxon>Cucurbitales</taxon>
        <taxon>Cucurbitaceae</taxon>
        <taxon>Benincaseae</taxon>
        <taxon>Cucumis</taxon>
    </lineage>
</organism>
<evidence type="ECO:0000256" key="1">
    <source>
        <dbReference type="ARBA" id="ARBA00006141"/>
    </source>
</evidence>
<dbReference type="Pfam" id="PF00244">
    <property type="entry name" value="14-3-3"/>
    <property type="match status" value="1"/>
</dbReference>
<evidence type="ECO:0000313" key="5">
    <source>
        <dbReference type="RefSeq" id="XP_050946531.1"/>
    </source>
</evidence>
<evidence type="ECO:0000259" key="3">
    <source>
        <dbReference type="SMART" id="SM00101"/>
    </source>
</evidence>
<dbReference type="PANTHER" id="PTHR18860">
    <property type="entry name" value="14-3-3 PROTEIN"/>
    <property type="match status" value="1"/>
</dbReference>
<keyword evidence="2" id="KW-1133">Transmembrane helix</keyword>
<name>A0ABM3L911_CUCME</name>
<keyword evidence="2" id="KW-0812">Transmembrane</keyword>
<dbReference type="InterPro" id="IPR036815">
    <property type="entry name" value="14-3-3_dom_sf"/>
</dbReference>
<dbReference type="PRINTS" id="PR00305">
    <property type="entry name" value="1433ZETA"/>
</dbReference>
<dbReference type="GeneID" id="127151156"/>
<feature type="domain" description="14-3-3" evidence="3">
    <location>
        <begin position="93"/>
        <end position="254"/>
    </location>
</feature>
<accession>A0ABM3L911</accession>
<proteinExistence type="inferred from homology"/>
<reference evidence="5" key="1">
    <citation type="submission" date="2025-08" db="UniProtKB">
        <authorList>
            <consortium name="RefSeq"/>
        </authorList>
    </citation>
    <scope>IDENTIFICATION</scope>
    <source>
        <tissue evidence="5">Stem</tissue>
    </source>
</reference>
<dbReference type="Gene3D" id="1.20.190.20">
    <property type="entry name" value="14-3-3 domain"/>
    <property type="match status" value="1"/>
</dbReference>
<feature type="transmembrane region" description="Helical" evidence="2">
    <location>
        <begin position="229"/>
        <end position="250"/>
    </location>
</feature>